<dbReference type="OrthoDB" id="9811590at2"/>
<keyword evidence="5 8" id="KW-0406">Ion transport</keyword>
<evidence type="ECO:0000256" key="8">
    <source>
        <dbReference type="HAMAP-Rule" id="MF_01521"/>
    </source>
</evidence>
<evidence type="ECO:0000256" key="3">
    <source>
        <dbReference type="ARBA" id="ARBA00022692"/>
    </source>
</evidence>
<dbReference type="GO" id="GO:0005886">
    <property type="term" value="C:plasma membrane"/>
    <property type="evidence" value="ECO:0007669"/>
    <property type="project" value="UniProtKB-SubCell"/>
</dbReference>
<reference evidence="10" key="1">
    <citation type="submission" date="2016-11" db="EMBL/GenBank/DDBJ databases">
        <authorList>
            <person name="Varghese N."/>
            <person name="Submissions S."/>
        </authorList>
    </citation>
    <scope>NUCLEOTIDE SEQUENCE [LARGE SCALE GENOMIC DNA]</scope>
    <source>
        <strain evidence="10">DSM 9756</strain>
    </source>
</reference>
<feature type="transmembrane region" description="Helical" evidence="8">
    <location>
        <begin position="37"/>
        <end position="60"/>
    </location>
</feature>
<dbReference type="InterPro" id="IPR022929">
    <property type="entry name" value="Put_MntP"/>
</dbReference>
<dbReference type="GO" id="GO:0005384">
    <property type="term" value="F:manganese ion transmembrane transporter activity"/>
    <property type="evidence" value="ECO:0007669"/>
    <property type="project" value="UniProtKB-UniRule"/>
</dbReference>
<name>A0A1M5GRX3_9BACT</name>
<evidence type="ECO:0000313" key="9">
    <source>
        <dbReference type="EMBL" id="SHG06388.1"/>
    </source>
</evidence>
<keyword evidence="10" id="KW-1185">Reference proteome</keyword>
<dbReference type="AlphaFoldDB" id="A0A1M5GRX3"/>
<feature type="transmembrane region" description="Helical" evidence="8">
    <location>
        <begin position="66"/>
        <end position="84"/>
    </location>
</feature>
<keyword evidence="6 8" id="KW-0472">Membrane</keyword>
<accession>A0A1M5GRX3</accession>
<keyword evidence="2 8" id="KW-1003">Cell membrane</keyword>
<dbReference type="InterPro" id="IPR003810">
    <property type="entry name" value="Mntp/YtaF"/>
</dbReference>
<keyword evidence="1 8" id="KW-0813">Transport</keyword>
<protein>
    <recommendedName>
        <fullName evidence="8">Putative manganese efflux pump MntP</fullName>
    </recommendedName>
</protein>
<evidence type="ECO:0000256" key="2">
    <source>
        <dbReference type="ARBA" id="ARBA00022475"/>
    </source>
</evidence>
<evidence type="ECO:0000256" key="6">
    <source>
        <dbReference type="ARBA" id="ARBA00023136"/>
    </source>
</evidence>
<keyword evidence="3 8" id="KW-0812">Transmembrane</keyword>
<evidence type="ECO:0000256" key="1">
    <source>
        <dbReference type="ARBA" id="ARBA00022448"/>
    </source>
</evidence>
<dbReference type="HAMAP" id="MF_01521">
    <property type="entry name" value="MntP_pump"/>
    <property type="match status" value="1"/>
</dbReference>
<dbReference type="PANTHER" id="PTHR35529:SF1">
    <property type="entry name" value="MANGANESE EFFLUX PUMP MNTP-RELATED"/>
    <property type="match status" value="1"/>
</dbReference>
<dbReference type="EMBL" id="FQVB01000039">
    <property type="protein sequence ID" value="SHG06388.1"/>
    <property type="molecule type" value="Genomic_DNA"/>
</dbReference>
<keyword evidence="7 8" id="KW-0464">Manganese</keyword>
<evidence type="ECO:0000256" key="7">
    <source>
        <dbReference type="ARBA" id="ARBA00023211"/>
    </source>
</evidence>
<keyword evidence="4 8" id="KW-1133">Transmembrane helix</keyword>
<comment type="subcellular location">
    <subcellularLocation>
        <location evidence="8">Cell membrane</location>
        <topology evidence="8">Multi-pass membrane protein</topology>
    </subcellularLocation>
</comment>
<dbReference type="RefSeq" id="WP_073041244.1">
    <property type="nucleotide sequence ID" value="NZ_FQVB01000039.1"/>
</dbReference>
<feature type="transmembrane region" description="Helical" evidence="8">
    <location>
        <begin position="130"/>
        <end position="149"/>
    </location>
</feature>
<dbReference type="PANTHER" id="PTHR35529">
    <property type="entry name" value="MANGANESE EFFLUX PUMP MNTP-RELATED"/>
    <property type="match status" value="1"/>
</dbReference>
<sequence length="181" mass="19196">MSVWETLLVAVALGCDAFAVGLGVGTRFCTPRHIFRLSFHFGFFQFAMPLIGWVLGTTLVETARTWGPWVACAILLFIGSKMAYESLRGGEEEEACADPTRGTSLVVLSVATSLDALGVGFSLGLLGRRLLGAAVCIGVTAGLMTWAAMRIGDRLSALWGRRMGVVGGGILILIAFKLLKG</sequence>
<dbReference type="Proteomes" id="UP000184076">
    <property type="component" value="Unassembled WGS sequence"/>
</dbReference>
<dbReference type="Pfam" id="PF02659">
    <property type="entry name" value="Mntp"/>
    <property type="match status" value="1"/>
</dbReference>
<organism evidence="9 10">
    <name type="scientific">Desulfacinum infernum DSM 9756</name>
    <dbReference type="NCBI Taxonomy" id="1121391"/>
    <lineage>
        <taxon>Bacteria</taxon>
        <taxon>Pseudomonadati</taxon>
        <taxon>Thermodesulfobacteriota</taxon>
        <taxon>Syntrophobacteria</taxon>
        <taxon>Syntrophobacterales</taxon>
        <taxon>Syntrophobacteraceae</taxon>
        <taxon>Desulfacinum</taxon>
    </lineage>
</organism>
<feature type="transmembrane region" description="Helical" evidence="8">
    <location>
        <begin position="105"/>
        <end position="124"/>
    </location>
</feature>
<comment type="function">
    <text evidence="8">Probably functions as a manganese efflux pump.</text>
</comment>
<proteinExistence type="inferred from homology"/>
<gene>
    <name evidence="8" type="primary">mntP</name>
    <name evidence="9" type="ORF">SAMN02745206_03198</name>
</gene>
<feature type="transmembrane region" description="Helical" evidence="8">
    <location>
        <begin position="6"/>
        <end position="25"/>
    </location>
</feature>
<evidence type="ECO:0000256" key="5">
    <source>
        <dbReference type="ARBA" id="ARBA00023065"/>
    </source>
</evidence>
<feature type="transmembrane region" description="Helical" evidence="8">
    <location>
        <begin position="161"/>
        <end position="179"/>
    </location>
</feature>
<evidence type="ECO:0000256" key="4">
    <source>
        <dbReference type="ARBA" id="ARBA00022989"/>
    </source>
</evidence>
<comment type="similarity">
    <text evidence="8">Belongs to the MntP (TC 9.B.29) family.</text>
</comment>
<evidence type="ECO:0000313" key="10">
    <source>
        <dbReference type="Proteomes" id="UP000184076"/>
    </source>
</evidence>
<dbReference type="STRING" id="1121391.SAMN02745206_03198"/>